<evidence type="ECO:0000313" key="3">
    <source>
        <dbReference type="Proteomes" id="UP001205998"/>
    </source>
</evidence>
<gene>
    <name evidence="2" type="ORF">C0J50_11181</name>
</gene>
<feature type="non-terminal residue" evidence="2">
    <location>
        <position position="1"/>
    </location>
</feature>
<accession>A0AAD5FG43</accession>
<feature type="non-terminal residue" evidence="2">
    <location>
        <position position="277"/>
    </location>
</feature>
<feature type="region of interest" description="Disordered" evidence="1">
    <location>
        <begin position="11"/>
        <end position="31"/>
    </location>
</feature>
<dbReference type="EMBL" id="MU559530">
    <property type="protein sequence ID" value="KAI5614142.1"/>
    <property type="molecule type" value="Genomic_DNA"/>
</dbReference>
<dbReference type="Proteomes" id="UP001205998">
    <property type="component" value="Unassembled WGS sequence"/>
</dbReference>
<organism evidence="2 3">
    <name type="scientific">Silurus asotus</name>
    <name type="common">Amur catfish</name>
    <name type="synonym">Parasilurus asotus</name>
    <dbReference type="NCBI Taxonomy" id="30991"/>
    <lineage>
        <taxon>Eukaryota</taxon>
        <taxon>Metazoa</taxon>
        <taxon>Chordata</taxon>
        <taxon>Craniata</taxon>
        <taxon>Vertebrata</taxon>
        <taxon>Euteleostomi</taxon>
        <taxon>Actinopterygii</taxon>
        <taxon>Neopterygii</taxon>
        <taxon>Teleostei</taxon>
        <taxon>Ostariophysi</taxon>
        <taxon>Siluriformes</taxon>
        <taxon>Siluridae</taxon>
        <taxon>Silurus</taxon>
    </lineage>
</organism>
<dbReference type="AlphaFoldDB" id="A0AAD5FG43"/>
<name>A0AAD5FG43_SILAS</name>
<proteinExistence type="predicted"/>
<comment type="caution">
    <text evidence="2">The sequence shown here is derived from an EMBL/GenBank/DDBJ whole genome shotgun (WGS) entry which is preliminary data.</text>
</comment>
<reference evidence="2" key="1">
    <citation type="submission" date="2018-07" db="EMBL/GenBank/DDBJ databases">
        <title>Comparative genomics of catfishes provides insights into carnivory and benthic adaptation.</title>
        <authorList>
            <person name="Zhang Y."/>
            <person name="Wang D."/>
            <person name="Peng Z."/>
            <person name="Zheng S."/>
            <person name="Shao F."/>
            <person name="Tao W."/>
        </authorList>
    </citation>
    <scope>NUCLEOTIDE SEQUENCE</scope>
    <source>
        <strain evidence="2">Chongqing</strain>
    </source>
</reference>
<evidence type="ECO:0000313" key="2">
    <source>
        <dbReference type="EMBL" id="KAI5614142.1"/>
    </source>
</evidence>
<evidence type="ECO:0000256" key="1">
    <source>
        <dbReference type="SAM" id="MobiDB-lite"/>
    </source>
</evidence>
<protein>
    <submittedName>
        <fullName evidence="2">RNA-binding motif, single-stranded-interacting protein 2 isoform X2</fullName>
    </submittedName>
</protein>
<sequence>PTEPLLCKFADGGQKKRQNQGKYLQNGRSWGRDTDTGGMTLTYDPTALQNGFYSSPYSIAPNRMIAQTSLSPYMSSQVPSYQGTVLTPTLDHTMSIQPTSLMSPLTQQLSHLTLGSAGTYMPANTTMQGSYIPQYTSVPPSSVSVEENSGTHQQVPIEPTADHTNYTYQHSKRPCDGRDDAVMSQKMPTKAVSCKKEAICEHGQEAPSCPVGRSSFKMNCFKWKSVLWSDESKYDIHVGNPGRRVLQAKEEWDFPVCFQRSVQKSASLMVWGAEVHT</sequence>
<keyword evidence="3" id="KW-1185">Reference proteome</keyword>